<dbReference type="InParanoid" id="A0A1M6HJ32"/>
<dbReference type="OrthoDB" id="108903at2"/>
<dbReference type="GO" id="GO:0016787">
    <property type="term" value="F:hydrolase activity"/>
    <property type="evidence" value="ECO:0007669"/>
    <property type="project" value="UniProtKB-KW"/>
</dbReference>
<accession>A0A1M6HJ32</accession>
<proteinExistence type="predicted"/>
<sequence length="292" mass="32390">MPVVSTETYSVQNGEKLLVDIYGSAPDLGIKSPAERKPAVLCLHGGGWEYGSKDECSMFANTLAAKGYVVFAINYRLAGKDHKNVWPAQLDDAQTAVRWIRHNAKKFGVDPGRIAASGASAGGHLSNLLGLIETRNQTKPEFPDYSSKVNCVITYAGPTDLTEDFRNTSYLEEDRTIQDLLDQLFGKKYGTYLQDARKASPLYNVSKNASPHLLIHSKKDEIVSYKQTLKYNDALTKAGVPCKVHMIENTGHIIKNPLVLITLSQRVITYLDEQFKNTNRADLKPIKSTLMP</sequence>
<dbReference type="InterPro" id="IPR029058">
    <property type="entry name" value="AB_hydrolase_fold"/>
</dbReference>
<dbReference type="InterPro" id="IPR049492">
    <property type="entry name" value="BD-FAE-like_dom"/>
</dbReference>
<organism evidence="3 4">
    <name type="scientific">Rubritalea squalenifaciens DSM 18772</name>
    <dbReference type="NCBI Taxonomy" id="1123071"/>
    <lineage>
        <taxon>Bacteria</taxon>
        <taxon>Pseudomonadati</taxon>
        <taxon>Verrucomicrobiota</taxon>
        <taxon>Verrucomicrobiia</taxon>
        <taxon>Verrucomicrobiales</taxon>
        <taxon>Rubritaleaceae</taxon>
        <taxon>Rubritalea</taxon>
    </lineage>
</organism>
<name>A0A1M6HJ32_9BACT</name>
<evidence type="ECO:0000256" key="1">
    <source>
        <dbReference type="ARBA" id="ARBA00022801"/>
    </source>
</evidence>
<dbReference type="Gene3D" id="3.40.50.1820">
    <property type="entry name" value="alpha/beta hydrolase"/>
    <property type="match status" value="1"/>
</dbReference>
<evidence type="ECO:0000313" key="4">
    <source>
        <dbReference type="Proteomes" id="UP000184510"/>
    </source>
</evidence>
<dbReference type="Pfam" id="PF20434">
    <property type="entry name" value="BD-FAE"/>
    <property type="match status" value="1"/>
</dbReference>
<keyword evidence="1" id="KW-0378">Hydrolase</keyword>
<dbReference type="STRING" id="1123071.SAMN02745181_1487"/>
<evidence type="ECO:0000259" key="2">
    <source>
        <dbReference type="Pfam" id="PF20434"/>
    </source>
</evidence>
<dbReference type="InterPro" id="IPR050300">
    <property type="entry name" value="GDXG_lipolytic_enzyme"/>
</dbReference>
<evidence type="ECO:0000313" key="3">
    <source>
        <dbReference type="EMBL" id="SHJ22197.1"/>
    </source>
</evidence>
<dbReference type="PANTHER" id="PTHR48081:SF13">
    <property type="entry name" value="ALPHA_BETA HYDROLASE"/>
    <property type="match status" value="1"/>
</dbReference>
<protein>
    <submittedName>
        <fullName evidence="3">Acetyl esterase/lipase</fullName>
    </submittedName>
</protein>
<dbReference type="SUPFAM" id="SSF53474">
    <property type="entry name" value="alpha/beta-Hydrolases"/>
    <property type="match status" value="1"/>
</dbReference>
<keyword evidence="4" id="KW-1185">Reference proteome</keyword>
<dbReference type="RefSeq" id="WP_143158849.1">
    <property type="nucleotide sequence ID" value="NZ_FQYR01000003.1"/>
</dbReference>
<dbReference type="AlphaFoldDB" id="A0A1M6HJ32"/>
<dbReference type="PANTHER" id="PTHR48081">
    <property type="entry name" value="AB HYDROLASE SUPERFAMILY PROTEIN C4A8.06C"/>
    <property type="match status" value="1"/>
</dbReference>
<dbReference type="EMBL" id="FQYR01000003">
    <property type="protein sequence ID" value="SHJ22197.1"/>
    <property type="molecule type" value="Genomic_DNA"/>
</dbReference>
<feature type="domain" description="BD-FAE-like" evidence="2">
    <location>
        <begin position="35"/>
        <end position="234"/>
    </location>
</feature>
<reference evidence="3 4" key="1">
    <citation type="submission" date="2016-11" db="EMBL/GenBank/DDBJ databases">
        <authorList>
            <person name="Jaros S."/>
            <person name="Januszkiewicz K."/>
            <person name="Wedrychowicz H."/>
        </authorList>
    </citation>
    <scope>NUCLEOTIDE SEQUENCE [LARGE SCALE GENOMIC DNA]</scope>
    <source>
        <strain evidence="3 4">DSM 18772</strain>
    </source>
</reference>
<gene>
    <name evidence="3" type="ORF">SAMN02745181_1487</name>
</gene>
<dbReference type="Proteomes" id="UP000184510">
    <property type="component" value="Unassembled WGS sequence"/>
</dbReference>